<dbReference type="EMBL" id="QOIP01000006">
    <property type="protein sequence ID" value="RLU21506.1"/>
    <property type="molecule type" value="Genomic_DNA"/>
</dbReference>
<proteinExistence type="predicted"/>
<dbReference type="Proteomes" id="UP000279307">
    <property type="component" value="Chromosome 6"/>
</dbReference>
<gene>
    <name evidence="1" type="ORF">DMN91_005879</name>
</gene>
<evidence type="ECO:0000313" key="2">
    <source>
        <dbReference type="Proteomes" id="UP000279307"/>
    </source>
</evidence>
<dbReference type="AlphaFoldDB" id="A0A3L8DMG2"/>
<comment type="caution">
    <text evidence="1">The sequence shown here is derived from an EMBL/GenBank/DDBJ whole genome shotgun (WGS) entry which is preliminary data.</text>
</comment>
<name>A0A3L8DMG2_OOCBI</name>
<organism evidence="1 2">
    <name type="scientific">Ooceraea biroi</name>
    <name type="common">Clonal raider ant</name>
    <name type="synonym">Cerapachys biroi</name>
    <dbReference type="NCBI Taxonomy" id="2015173"/>
    <lineage>
        <taxon>Eukaryota</taxon>
        <taxon>Metazoa</taxon>
        <taxon>Ecdysozoa</taxon>
        <taxon>Arthropoda</taxon>
        <taxon>Hexapoda</taxon>
        <taxon>Insecta</taxon>
        <taxon>Pterygota</taxon>
        <taxon>Neoptera</taxon>
        <taxon>Endopterygota</taxon>
        <taxon>Hymenoptera</taxon>
        <taxon>Apocrita</taxon>
        <taxon>Aculeata</taxon>
        <taxon>Formicoidea</taxon>
        <taxon>Formicidae</taxon>
        <taxon>Dorylinae</taxon>
        <taxon>Ooceraea</taxon>
    </lineage>
</organism>
<protein>
    <submittedName>
        <fullName evidence="1">Uncharacterized protein</fullName>
    </submittedName>
</protein>
<reference evidence="1 2" key="1">
    <citation type="journal article" date="2018" name="Genome Res.">
        <title>The genomic architecture and molecular evolution of ant odorant receptors.</title>
        <authorList>
            <person name="McKenzie S.K."/>
            <person name="Kronauer D.J.C."/>
        </authorList>
    </citation>
    <scope>NUCLEOTIDE SEQUENCE [LARGE SCALE GENOMIC DNA]</scope>
    <source>
        <strain evidence="1">Clonal line C1</strain>
    </source>
</reference>
<sequence length="165" mass="18784">MSRFCRNEQESKLFGFMTNAQNVGHFLLYTDLSMIYGPSVHGFTDPMEYPGNSLHMFASGHDSCEKIFLSKYRSLAYQRLHKTPKEKVEGIKIRRSRRPSYGTSSSNPSVQKTLIQILAYVQTEMCRCSVMLKPHVSSYIQGTFCKSPAQMLTENCCWCVVKATA</sequence>
<evidence type="ECO:0000313" key="1">
    <source>
        <dbReference type="EMBL" id="RLU21506.1"/>
    </source>
</evidence>
<accession>A0A3L8DMG2</accession>